<dbReference type="EMBL" id="GBRH01184851">
    <property type="protein sequence ID" value="JAE13045.1"/>
    <property type="molecule type" value="Transcribed_RNA"/>
</dbReference>
<reference evidence="2" key="1">
    <citation type="submission" date="2014-09" db="EMBL/GenBank/DDBJ databases">
        <authorList>
            <person name="Magalhaes I.L.F."/>
            <person name="Oliveira U."/>
            <person name="Santos F.R."/>
            <person name="Vidigal T.H.D.A."/>
            <person name="Brescovit A.D."/>
            <person name="Santos A.J."/>
        </authorList>
    </citation>
    <scope>NUCLEOTIDE SEQUENCE</scope>
    <source>
        <tissue evidence="2">Shoot tissue taken approximately 20 cm above the soil surface</tissue>
    </source>
</reference>
<feature type="region of interest" description="Disordered" evidence="1">
    <location>
        <begin position="123"/>
        <end position="143"/>
    </location>
</feature>
<evidence type="ECO:0000313" key="2">
    <source>
        <dbReference type="EMBL" id="JAE13045.1"/>
    </source>
</evidence>
<feature type="region of interest" description="Disordered" evidence="1">
    <location>
        <begin position="1"/>
        <end position="94"/>
    </location>
</feature>
<name>A0A0A9FJ51_ARUDO</name>
<reference evidence="2" key="2">
    <citation type="journal article" date="2015" name="Data Brief">
        <title>Shoot transcriptome of the giant reed, Arundo donax.</title>
        <authorList>
            <person name="Barrero R.A."/>
            <person name="Guerrero F.D."/>
            <person name="Moolhuijzen P."/>
            <person name="Goolsby J.A."/>
            <person name="Tidwell J."/>
            <person name="Bellgard S.E."/>
            <person name="Bellgard M.I."/>
        </authorList>
    </citation>
    <scope>NUCLEOTIDE SEQUENCE</scope>
    <source>
        <tissue evidence="2">Shoot tissue taken approximately 20 cm above the soil surface</tissue>
    </source>
</reference>
<feature type="compositionally biased region" description="Basic and acidic residues" evidence="1">
    <location>
        <begin position="27"/>
        <end position="38"/>
    </location>
</feature>
<dbReference type="AlphaFoldDB" id="A0A0A9FJ51"/>
<feature type="compositionally biased region" description="Basic residues" evidence="1">
    <location>
        <begin position="61"/>
        <end position="77"/>
    </location>
</feature>
<sequence length="143" mass="14698">MRVGVGTRQGARYRAGGAAAGVPVAGHDGDDTGREAVRLRRVPRRAGVPAEAGAAVPVGAHRCRRGRGGRQRRRRRRGAPDGAGADPDVQRAGGVQAVDRGGMCAGVAVGSISDTGAGRLHGPRCKGFGGDGVPEMEEQRHQH</sequence>
<evidence type="ECO:0000256" key="1">
    <source>
        <dbReference type="SAM" id="MobiDB-lite"/>
    </source>
</evidence>
<feature type="compositionally biased region" description="Low complexity" evidence="1">
    <location>
        <begin position="45"/>
        <end position="60"/>
    </location>
</feature>
<accession>A0A0A9FJ51</accession>
<organism evidence="2">
    <name type="scientific">Arundo donax</name>
    <name type="common">Giant reed</name>
    <name type="synonym">Donax arundinaceus</name>
    <dbReference type="NCBI Taxonomy" id="35708"/>
    <lineage>
        <taxon>Eukaryota</taxon>
        <taxon>Viridiplantae</taxon>
        <taxon>Streptophyta</taxon>
        <taxon>Embryophyta</taxon>
        <taxon>Tracheophyta</taxon>
        <taxon>Spermatophyta</taxon>
        <taxon>Magnoliopsida</taxon>
        <taxon>Liliopsida</taxon>
        <taxon>Poales</taxon>
        <taxon>Poaceae</taxon>
        <taxon>PACMAD clade</taxon>
        <taxon>Arundinoideae</taxon>
        <taxon>Arundineae</taxon>
        <taxon>Arundo</taxon>
    </lineage>
</organism>
<proteinExistence type="predicted"/>
<protein>
    <submittedName>
        <fullName evidence="2">Uncharacterized protein</fullName>
    </submittedName>
</protein>
<feature type="compositionally biased region" description="Low complexity" evidence="1">
    <location>
        <begin position="1"/>
        <end position="26"/>
    </location>
</feature>